<keyword evidence="4 7" id="KW-0133">Cell shape</keyword>
<reference evidence="11" key="1">
    <citation type="submission" date="2016-11" db="EMBL/GenBank/DDBJ databases">
        <authorList>
            <person name="Varghese N."/>
            <person name="Submissions S."/>
        </authorList>
    </citation>
    <scope>NUCLEOTIDE SEQUENCE [LARGE SCALE GENOMIC DNA]</scope>
    <source>
        <strain evidence="11">DSM 24724</strain>
    </source>
</reference>
<comment type="similarity">
    <text evidence="2">Belongs to the YkuD family.</text>
</comment>
<dbReference type="STRING" id="946677.SAMN05444484_107153"/>
<dbReference type="AlphaFoldDB" id="A0A1M7K279"/>
<evidence type="ECO:0000256" key="7">
    <source>
        <dbReference type="PROSITE-ProRule" id="PRU01373"/>
    </source>
</evidence>
<dbReference type="InterPro" id="IPR045380">
    <property type="entry name" value="LD_TPept_scaffold_dom"/>
</dbReference>
<name>A0A1M7K279_9FLAO</name>
<dbReference type="UniPathway" id="UPA00219"/>
<dbReference type="GO" id="GO:0016740">
    <property type="term" value="F:transferase activity"/>
    <property type="evidence" value="ECO:0007669"/>
    <property type="project" value="UniProtKB-KW"/>
</dbReference>
<keyword evidence="11" id="KW-1185">Reference proteome</keyword>
<dbReference type="OrthoDB" id="9778545at2"/>
<evidence type="ECO:0000256" key="5">
    <source>
        <dbReference type="ARBA" id="ARBA00022984"/>
    </source>
</evidence>
<accession>A0A1M7K279</accession>
<dbReference type="SUPFAM" id="SSF141523">
    <property type="entry name" value="L,D-transpeptidase catalytic domain-like"/>
    <property type="match status" value="1"/>
</dbReference>
<evidence type="ECO:0000259" key="9">
    <source>
        <dbReference type="PROSITE" id="PS52029"/>
    </source>
</evidence>
<feature type="active site" description="Nucleophile" evidence="7">
    <location>
        <position position="446"/>
    </location>
</feature>
<evidence type="ECO:0000256" key="3">
    <source>
        <dbReference type="ARBA" id="ARBA00022679"/>
    </source>
</evidence>
<comment type="pathway">
    <text evidence="1 7">Cell wall biogenesis; peptidoglycan biosynthesis.</text>
</comment>
<feature type="domain" description="L,D-TPase catalytic" evidence="9">
    <location>
        <begin position="317"/>
        <end position="472"/>
    </location>
</feature>
<dbReference type="PANTHER" id="PTHR41533">
    <property type="entry name" value="L,D-TRANSPEPTIDASE HI_1667-RELATED"/>
    <property type="match status" value="1"/>
</dbReference>
<dbReference type="Pfam" id="PF20142">
    <property type="entry name" value="Scaffold"/>
    <property type="match status" value="1"/>
</dbReference>
<sequence length="526" mass="60646">MKTLYPLVAVVLLFAAVSCNKKSENNNEESKKTSEKVVPELKISIDSSGISAFYQTYPKLIKFQAEVLALYKKNKSTQLWLDNKGVVEFGNTLFNKYKGLDQEGLKANFPYNEKIDPIFEHITENKLSQADTDLMITNLYFYYVQKVSGVDEKTTKSLQWLLPRKKVNYQVFSDSIYKKATISDDKKSKMFSQYYKLRDALHQYREIEKKGGWKNIETPEGFKSFKVGDSVPAIGQIRERLYITGDLKENNKSNICDTVLIKGIKNYESHNGLTPKNIILPEHIAELNIPVSDRIKTIIANMERCRWIDPELEKGKEYVEVNIPEFRLYLIRNGQIAFVSPVVVGKAMTQTVIFSGMMSNIVFSPYWNVPTSIINKEIKPGMVKNKNYLAQKNLEWNNGAVRQLPGKNNSLGLVKFLFPNSNNIYLHDTPAKSLFERENRAFSHGCVRVGKPRELAIELLKQDPKWTPERIDKAMHAGKESWYTLKIKIPVYIGYFTAWVDRDGNLNFYKDVYQRDESLIKLLTEE</sequence>
<feature type="active site" description="Proton donor/acceptor" evidence="7">
    <location>
        <position position="427"/>
    </location>
</feature>
<feature type="signal peptide" evidence="8">
    <location>
        <begin position="1"/>
        <end position="21"/>
    </location>
</feature>
<evidence type="ECO:0000256" key="4">
    <source>
        <dbReference type="ARBA" id="ARBA00022960"/>
    </source>
</evidence>
<dbReference type="InterPro" id="IPR052905">
    <property type="entry name" value="LD-transpeptidase_YkuD-like"/>
</dbReference>
<dbReference type="GO" id="GO:0071555">
    <property type="term" value="P:cell wall organization"/>
    <property type="evidence" value="ECO:0007669"/>
    <property type="project" value="UniProtKB-UniRule"/>
</dbReference>
<dbReference type="CDD" id="cd16913">
    <property type="entry name" value="YkuD_like"/>
    <property type="match status" value="1"/>
</dbReference>
<evidence type="ECO:0000313" key="10">
    <source>
        <dbReference type="EMBL" id="SHM59390.1"/>
    </source>
</evidence>
<dbReference type="Proteomes" id="UP000184028">
    <property type="component" value="Unassembled WGS sequence"/>
</dbReference>
<dbReference type="PROSITE" id="PS51257">
    <property type="entry name" value="PROKAR_LIPOPROTEIN"/>
    <property type="match status" value="1"/>
</dbReference>
<evidence type="ECO:0000256" key="6">
    <source>
        <dbReference type="ARBA" id="ARBA00023316"/>
    </source>
</evidence>
<dbReference type="GO" id="GO:0004180">
    <property type="term" value="F:carboxypeptidase activity"/>
    <property type="evidence" value="ECO:0007669"/>
    <property type="project" value="UniProtKB-ARBA"/>
</dbReference>
<dbReference type="Gene3D" id="2.40.440.10">
    <property type="entry name" value="L,D-transpeptidase catalytic domain-like"/>
    <property type="match status" value="1"/>
</dbReference>
<evidence type="ECO:0000313" key="11">
    <source>
        <dbReference type="Proteomes" id="UP000184028"/>
    </source>
</evidence>
<dbReference type="PROSITE" id="PS52029">
    <property type="entry name" value="LD_TPASE"/>
    <property type="match status" value="1"/>
</dbReference>
<dbReference type="InterPro" id="IPR038063">
    <property type="entry name" value="Transpep_catalytic_dom"/>
</dbReference>
<feature type="chain" id="PRO_5009927415" evidence="8">
    <location>
        <begin position="22"/>
        <end position="526"/>
    </location>
</feature>
<dbReference type="GO" id="GO:0009252">
    <property type="term" value="P:peptidoglycan biosynthetic process"/>
    <property type="evidence" value="ECO:0007669"/>
    <property type="project" value="UniProtKB-UniPathway"/>
</dbReference>
<dbReference type="InterPro" id="IPR005490">
    <property type="entry name" value="LD_TPept_cat_dom"/>
</dbReference>
<dbReference type="GO" id="GO:0008360">
    <property type="term" value="P:regulation of cell shape"/>
    <property type="evidence" value="ECO:0007669"/>
    <property type="project" value="UniProtKB-UniRule"/>
</dbReference>
<evidence type="ECO:0000256" key="2">
    <source>
        <dbReference type="ARBA" id="ARBA00005992"/>
    </source>
</evidence>
<evidence type="ECO:0000256" key="8">
    <source>
        <dbReference type="SAM" id="SignalP"/>
    </source>
</evidence>
<keyword evidence="5 7" id="KW-0573">Peptidoglycan synthesis</keyword>
<keyword evidence="3" id="KW-0808">Transferase</keyword>
<proteinExistence type="inferred from homology"/>
<dbReference type="PANTHER" id="PTHR41533:SF2">
    <property type="entry name" value="BLR7131 PROTEIN"/>
    <property type="match status" value="1"/>
</dbReference>
<evidence type="ECO:0000256" key="1">
    <source>
        <dbReference type="ARBA" id="ARBA00004752"/>
    </source>
</evidence>
<dbReference type="RefSeq" id="WP_068844513.1">
    <property type="nucleotide sequence ID" value="NZ_FRBT01000007.1"/>
</dbReference>
<keyword evidence="6 7" id="KW-0961">Cell wall biogenesis/degradation</keyword>
<protein>
    <submittedName>
        <fullName evidence="10">Murein L,D-transpeptidase YcbB/YkuD</fullName>
    </submittedName>
</protein>
<organism evidence="10 11">
    <name type="scientific">Flavobacterium chilense</name>
    <dbReference type="NCBI Taxonomy" id="946677"/>
    <lineage>
        <taxon>Bacteria</taxon>
        <taxon>Pseudomonadati</taxon>
        <taxon>Bacteroidota</taxon>
        <taxon>Flavobacteriia</taxon>
        <taxon>Flavobacteriales</taxon>
        <taxon>Flavobacteriaceae</taxon>
        <taxon>Flavobacterium</taxon>
    </lineage>
</organism>
<dbReference type="EMBL" id="FRBT01000007">
    <property type="protein sequence ID" value="SHM59390.1"/>
    <property type="molecule type" value="Genomic_DNA"/>
</dbReference>
<gene>
    <name evidence="10" type="ORF">SAMN05444484_107153</name>
</gene>
<dbReference type="Pfam" id="PF03734">
    <property type="entry name" value="YkuD"/>
    <property type="match status" value="1"/>
</dbReference>
<keyword evidence="8" id="KW-0732">Signal</keyword>